<dbReference type="Gene3D" id="1.10.10.10">
    <property type="entry name" value="Winged helix-like DNA-binding domain superfamily/Winged helix DNA-binding domain"/>
    <property type="match status" value="1"/>
</dbReference>
<keyword evidence="2" id="KW-0805">Transcription regulation</keyword>
<dbReference type="OrthoDB" id="9784272at2"/>
<dbReference type="InterPro" id="IPR007627">
    <property type="entry name" value="RNA_pol_sigma70_r2"/>
</dbReference>
<evidence type="ECO:0000256" key="4">
    <source>
        <dbReference type="ARBA" id="ARBA00023125"/>
    </source>
</evidence>
<dbReference type="InterPro" id="IPR014284">
    <property type="entry name" value="RNA_pol_sigma-70_dom"/>
</dbReference>
<feature type="domain" description="RNA polymerase sigma factor 70 region 4 type 2" evidence="7">
    <location>
        <begin position="133"/>
        <end position="184"/>
    </location>
</feature>
<proteinExistence type="inferred from homology"/>
<dbReference type="InterPro" id="IPR013325">
    <property type="entry name" value="RNA_pol_sigma_r2"/>
</dbReference>
<dbReference type="SUPFAM" id="SSF88946">
    <property type="entry name" value="Sigma2 domain of RNA polymerase sigma factors"/>
    <property type="match status" value="1"/>
</dbReference>
<comment type="similarity">
    <text evidence="1">Belongs to the sigma-70 factor family. ECF subfamily.</text>
</comment>
<dbReference type="PANTHER" id="PTHR43133:SF66">
    <property type="entry name" value="ECF RNA POLYMERASE SIGMA FACTOR SIGK"/>
    <property type="match status" value="1"/>
</dbReference>
<dbReference type="InterPro" id="IPR013324">
    <property type="entry name" value="RNA_pol_sigma_r3/r4-like"/>
</dbReference>
<dbReference type="InterPro" id="IPR039425">
    <property type="entry name" value="RNA_pol_sigma-70-like"/>
</dbReference>
<evidence type="ECO:0000256" key="3">
    <source>
        <dbReference type="ARBA" id="ARBA00023082"/>
    </source>
</evidence>
<sequence length="190" mass="21030">MPATSPIESRARELLRGMAGTTGNDAVAYFEQLYDLLQARVHGLSLRVIRDPDLAQESAQEAWLLVWDRAGSYDPRRGSAVAWIVSVAHARAVDVVRHNEALRARQSAAGRRDLVLSPQTPPELQQERSERHAVALCLGALSDKQREAILLSYYEGLTQRQVAQRVGAGLPAVKSRIRDGLTALRRCLDQ</sequence>
<dbReference type="CDD" id="cd06171">
    <property type="entry name" value="Sigma70_r4"/>
    <property type="match status" value="1"/>
</dbReference>
<dbReference type="EMBL" id="PHQP01000035">
    <property type="protein sequence ID" value="RAV33968.1"/>
    <property type="molecule type" value="Genomic_DNA"/>
</dbReference>
<dbReference type="NCBIfam" id="TIGR02937">
    <property type="entry name" value="sigma70-ECF"/>
    <property type="match status" value="1"/>
</dbReference>
<evidence type="ECO:0000313" key="9">
    <source>
        <dbReference type="Proteomes" id="UP000251047"/>
    </source>
</evidence>
<comment type="caution">
    <text evidence="8">The sequence shown here is derived from an EMBL/GenBank/DDBJ whole genome shotgun (WGS) entry which is preliminary data.</text>
</comment>
<evidence type="ECO:0000256" key="2">
    <source>
        <dbReference type="ARBA" id="ARBA00023015"/>
    </source>
</evidence>
<evidence type="ECO:0000256" key="5">
    <source>
        <dbReference type="ARBA" id="ARBA00023163"/>
    </source>
</evidence>
<dbReference type="InterPro" id="IPR036388">
    <property type="entry name" value="WH-like_DNA-bd_sf"/>
</dbReference>
<dbReference type="RefSeq" id="WP_112769550.1">
    <property type="nucleotide sequence ID" value="NZ_CP063191.1"/>
</dbReference>
<dbReference type="SUPFAM" id="SSF88659">
    <property type="entry name" value="Sigma3 and sigma4 domains of RNA polymerase sigma factors"/>
    <property type="match status" value="1"/>
</dbReference>
<dbReference type="Pfam" id="PF08281">
    <property type="entry name" value="Sigma70_r4_2"/>
    <property type="match status" value="1"/>
</dbReference>
<keyword evidence="4" id="KW-0238">DNA-binding</keyword>
<dbReference type="Gene3D" id="1.10.1740.10">
    <property type="match status" value="1"/>
</dbReference>
<reference evidence="8 9" key="1">
    <citation type="journal article" date="2018" name="Syst. Appl. Microbiol.">
        <title>Corynebacterium heidelbergense sp. nov., isolated from the preen glands of Egyptian geese (Alopochen aegyptiacus).</title>
        <authorList>
            <person name="Braun M.S."/>
            <person name="Wang E."/>
            <person name="Zimmermann S."/>
            <person name="Wink M."/>
        </authorList>
    </citation>
    <scope>NUCLEOTIDE SEQUENCE [LARGE SCALE GENOMIC DNA]</scope>
    <source>
        <strain evidence="8 9">DSM 104638</strain>
    </source>
</reference>
<name>A0A364VBI8_9CORY</name>
<dbReference type="InterPro" id="IPR013249">
    <property type="entry name" value="RNA_pol_sigma70_r4_t2"/>
</dbReference>
<evidence type="ECO:0000313" key="8">
    <source>
        <dbReference type="EMBL" id="RAV33968.1"/>
    </source>
</evidence>
<protein>
    <submittedName>
        <fullName evidence="8">RNA polymerase subunit sigma</fullName>
    </submittedName>
</protein>
<gene>
    <name evidence="8" type="ORF">CWC39_05730</name>
</gene>
<evidence type="ECO:0000256" key="1">
    <source>
        <dbReference type="ARBA" id="ARBA00010641"/>
    </source>
</evidence>
<evidence type="ECO:0000259" key="6">
    <source>
        <dbReference type="Pfam" id="PF04542"/>
    </source>
</evidence>
<dbReference type="Pfam" id="PF04542">
    <property type="entry name" value="Sigma70_r2"/>
    <property type="match status" value="1"/>
</dbReference>
<accession>A0A364VBI8</accession>
<feature type="domain" description="RNA polymerase sigma-70 region 2" evidence="6">
    <location>
        <begin position="33"/>
        <end position="99"/>
    </location>
</feature>
<dbReference type="GO" id="GO:0006352">
    <property type="term" value="P:DNA-templated transcription initiation"/>
    <property type="evidence" value="ECO:0007669"/>
    <property type="project" value="InterPro"/>
</dbReference>
<dbReference type="GO" id="GO:0003677">
    <property type="term" value="F:DNA binding"/>
    <property type="evidence" value="ECO:0007669"/>
    <property type="project" value="UniProtKB-KW"/>
</dbReference>
<keyword evidence="3" id="KW-0731">Sigma factor</keyword>
<evidence type="ECO:0000259" key="7">
    <source>
        <dbReference type="Pfam" id="PF08281"/>
    </source>
</evidence>
<keyword evidence="5" id="KW-0804">Transcription</keyword>
<organism evidence="8 9">
    <name type="scientific">Corynebacterium heidelbergense</name>
    <dbReference type="NCBI Taxonomy" id="2055947"/>
    <lineage>
        <taxon>Bacteria</taxon>
        <taxon>Bacillati</taxon>
        <taxon>Actinomycetota</taxon>
        <taxon>Actinomycetes</taxon>
        <taxon>Mycobacteriales</taxon>
        <taxon>Corynebacteriaceae</taxon>
        <taxon>Corynebacterium</taxon>
    </lineage>
</organism>
<dbReference type="PANTHER" id="PTHR43133">
    <property type="entry name" value="RNA POLYMERASE ECF-TYPE SIGMA FACTO"/>
    <property type="match status" value="1"/>
</dbReference>
<dbReference type="AlphaFoldDB" id="A0A364VBI8"/>
<dbReference type="Proteomes" id="UP000251047">
    <property type="component" value="Unassembled WGS sequence"/>
</dbReference>
<dbReference type="GO" id="GO:0016987">
    <property type="term" value="F:sigma factor activity"/>
    <property type="evidence" value="ECO:0007669"/>
    <property type="project" value="UniProtKB-KW"/>
</dbReference>